<evidence type="ECO:0000313" key="3">
    <source>
        <dbReference type="Proteomes" id="UP001162483"/>
    </source>
</evidence>
<feature type="compositionally biased region" description="Polar residues" evidence="1">
    <location>
        <begin position="1"/>
        <end position="17"/>
    </location>
</feature>
<evidence type="ECO:0000313" key="2">
    <source>
        <dbReference type="EMBL" id="CAI9588747.1"/>
    </source>
</evidence>
<feature type="region of interest" description="Disordered" evidence="1">
    <location>
        <begin position="1"/>
        <end position="23"/>
    </location>
</feature>
<sequence>MQSGKYRSGNHQTQTHSSDFKKEKCDSSLQRTRLHSSRVQWWCALHHCI</sequence>
<proteinExistence type="predicted"/>
<gene>
    <name evidence="2" type="ORF">SPARVUS_LOCUS10798569</name>
</gene>
<keyword evidence="3" id="KW-1185">Reference proteome</keyword>
<reference evidence="2" key="1">
    <citation type="submission" date="2023-05" db="EMBL/GenBank/DDBJ databases">
        <authorList>
            <person name="Stuckert A."/>
        </authorList>
    </citation>
    <scope>NUCLEOTIDE SEQUENCE</scope>
</reference>
<accession>A0ABN9EVI1</accession>
<name>A0ABN9EVI1_9NEOB</name>
<organism evidence="2 3">
    <name type="scientific">Staurois parvus</name>
    <dbReference type="NCBI Taxonomy" id="386267"/>
    <lineage>
        <taxon>Eukaryota</taxon>
        <taxon>Metazoa</taxon>
        <taxon>Chordata</taxon>
        <taxon>Craniata</taxon>
        <taxon>Vertebrata</taxon>
        <taxon>Euteleostomi</taxon>
        <taxon>Amphibia</taxon>
        <taxon>Batrachia</taxon>
        <taxon>Anura</taxon>
        <taxon>Neobatrachia</taxon>
        <taxon>Ranoidea</taxon>
        <taxon>Ranidae</taxon>
        <taxon>Staurois</taxon>
    </lineage>
</organism>
<evidence type="ECO:0000256" key="1">
    <source>
        <dbReference type="SAM" id="MobiDB-lite"/>
    </source>
</evidence>
<protein>
    <submittedName>
        <fullName evidence="2">Uncharacterized protein</fullName>
    </submittedName>
</protein>
<dbReference type="EMBL" id="CATNWA010015989">
    <property type="protein sequence ID" value="CAI9588747.1"/>
    <property type="molecule type" value="Genomic_DNA"/>
</dbReference>
<comment type="caution">
    <text evidence="2">The sequence shown here is derived from an EMBL/GenBank/DDBJ whole genome shotgun (WGS) entry which is preliminary data.</text>
</comment>
<dbReference type="Proteomes" id="UP001162483">
    <property type="component" value="Unassembled WGS sequence"/>
</dbReference>